<dbReference type="EMBL" id="JARKIK010000086">
    <property type="protein sequence ID" value="KAK8724324.1"/>
    <property type="molecule type" value="Genomic_DNA"/>
</dbReference>
<protein>
    <recommendedName>
        <fullName evidence="3">RNA helicase</fullName>
        <ecNumber evidence="3">3.6.4.13</ecNumber>
    </recommendedName>
</protein>
<dbReference type="GO" id="GO:0005524">
    <property type="term" value="F:ATP binding"/>
    <property type="evidence" value="ECO:0007669"/>
    <property type="project" value="UniProtKB-KW"/>
</dbReference>
<keyword evidence="6" id="KW-0378">Hydrolase</keyword>
<dbReference type="Gene3D" id="3.40.50.300">
    <property type="entry name" value="P-loop containing nucleotide triphosphate hydrolases"/>
    <property type="match status" value="2"/>
</dbReference>
<keyword evidence="5" id="KW-0547">Nucleotide-binding</keyword>
<dbReference type="InterPro" id="IPR027417">
    <property type="entry name" value="P-loop_NTPase"/>
</dbReference>
<dbReference type="GO" id="GO:0003723">
    <property type="term" value="F:RNA binding"/>
    <property type="evidence" value="ECO:0007669"/>
    <property type="project" value="UniProtKB-KW"/>
</dbReference>
<dbReference type="EMBL" id="JARKIK010000086">
    <property type="protein sequence ID" value="KAK8724317.1"/>
    <property type="molecule type" value="Genomic_DNA"/>
</dbReference>
<keyword evidence="18" id="KW-1185">Reference proteome</keyword>
<comment type="catalytic activity">
    <reaction evidence="11">
        <text>ATP + H2O = ADP + phosphate + H(+)</text>
        <dbReference type="Rhea" id="RHEA:13065"/>
        <dbReference type="ChEBI" id="CHEBI:15377"/>
        <dbReference type="ChEBI" id="CHEBI:15378"/>
        <dbReference type="ChEBI" id="CHEBI:30616"/>
        <dbReference type="ChEBI" id="CHEBI:43474"/>
        <dbReference type="ChEBI" id="CHEBI:456216"/>
        <dbReference type="EC" id="3.6.4.13"/>
    </reaction>
</comment>
<gene>
    <name evidence="17" type="ORF">OTU49_011328</name>
</gene>
<dbReference type="CDD" id="cd18808">
    <property type="entry name" value="SF1_C_Upf1"/>
    <property type="match status" value="1"/>
</dbReference>
<reference evidence="17 18" key="1">
    <citation type="journal article" date="2024" name="BMC Genomics">
        <title>Genome assembly of redclaw crayfish (Cherax quadricarinatus) provides insights into its immune adaptation and hypoxia tolerance.</title>
        <authorList>
            <person name="Liu Z."/>
            <person name="Zheng J."/>
            <person name="Li H."/>
            <person name="Fang K."/>
            <person name="Wang S."/>
            <person name="He J."/>
            <person name="Zhou D."/>
            <person name="Weng S."/>
            <person name="Chi M."/>
            <person name="Gu Z."/>
            <person name="He J."/>
            <person name="Li F."/>
            <person name="Wang M."/>
        </authorList>
    </citation>
    <scope>NUCLEOTIDE SEQUENCE [LARGE SCALE GENOMIC DNA]</scope>
    <source>
        <strain evidence="17">ZL_2023a</strain>
    </source>
</reference>
<evidence type="ECO:0000256" key="6">
    <source>
        <dbReference type="ARBA" id="ARBA00022801"/>
    </source>
</evidence>
<evidence type="ECO:0000259" key="15">
    <source>
        <dbReference type="Pfam" id="PF21634"/>
    </source>
</evidence>
<dbReference type="EMBL" id="JARKIK010000086">
    <property type="protein sequence ID" value="KAK8724320.1"/>
    <property type="molecule type" value="Genomic_DNA"/>
</dbReference>
<dbReference type="EMBL" id="JARKIK010000086">
    <property type="protein sequence ID" value="KAK8724306.1"/>
    <property type="molecule type" value="Genomic_DNA"/>
</dbReference>
<dbReference type="PANTHER" id="PTHR45418">
    <property type="entry name" value="CANCER/TESTIS ANTIGEN 55"/>
    <property type="match status" value="1"/>
</dbReference>
<keyword evidence="8" id="KW-0067">ATP-binding</keyword>
<evidence type="ECO:0000256" key="7">
    <source>
        <dbReference type="ARBA" id="ARBA00022806"/>
    </source>
</evidence>
<dbReference type="InterPro" id="IPR041677">
    <property type="entry name" value="DNA2/NAM7_AAA_11"/>
</dbReference>
<dbReference type="Pfam" id="PF21634">
    <property type="entry name" value="MOV-10_beta-barrel"/>
    <property type="match status" value="1"/>
</dbReference>
<dbReference type="GO" id="GO:0003724">
    <property type="term" value="F:RNA helicase activity"/>
    <property type="evidence" value="ECO:0007669"/>
    <property type="project" value="UniProtKB-EC"/>
</dbReference>
<name>A0AAW0W5A5_CHEQU</name>
<evidence type="ECO:0000313" key="17">
    <source>
        <dbReference type="EMBL" id="KAK8724317.1"/>
    </source>
</evidence>
<evidence type="ECO:0000256" key="5">
    <source>
        <dbReference type="ARBA" id="ARBA00022741"/>
    </source>
</evidence>
<comment type="subcellular location">
    <subcellularLocation>
        <location evidence="1">Cytoplasm</location>
        <location evidence="1">Cytoplasmic ribonucleoprotein granule</location>
    </subcellularLocation>
</comment>
<dbReference type="InterPro" id="IPR041679">
    <property type="entry name" value="DNA2/NAM7-like_C"/>
</dbReference>
<organism evidence="17 18">
    <name type="scientific">Cherax quadricarinatus</name>
    <name type="common">Australian red claw crayfish</name>
    <dbReference type="NCBI Taxonomy" id="27406"/>
    <lineage>
        <taxon>Eukaryota</taxon>
        <taxon>Metazoa</taxon>
        <taxon>Ecdysozoa</taxon>
        <taxon>Arthropoda</taxon>
        <taxon>Crustacea</taxon>
        <taxon>Multicrustacea</taxon>
        <taxon>Malacostraca</taxon>
        <taxon>Eumalacostraca</taxon>
        <taxon>Eucarida</taxon>
        <taxon>Decapoda</taxon>
        <taxon>Pleocyemata</taxon>
        <taxon>Astacidea</taxon>
        <taxon>Parastacoidea</taxon>
        <taxon>Parastacidae</taxon>
        <taxon>Cherax</taxon>
    </lineage>
</organism>
<dbReference type="Pfam" id="PF21635">
    <property type="entry name" value="Mov-10_helical"/>
    <property type="match status" value="1"/>
</dbReference>
<evidence type="ECO:0000256" key="1">
    <source>
        <dbReference type="ARBA" id="ARBA00004331"/>
    </source>
</evidence>
<comment type="caution">
    <text evidence="17">The sequence shown here is derived from an EMBL/GenBank/DDBJ whole genome shotgun (WGS) entry which is preliminary data.</text>
</comment>
<feature type="region of interest" description="Disordered" evidence="12">
    <location>
        <begin position="691"/>
        <end position="719"/>
    </location>
</feature>
<evidence type="ECO:0000313" key="18">
    <source>
        <dbReference type="Proteomes" id="UP001445076"/>
    </source>
</evidence>
<evidence type="ECO:0000259" key="13">
    <source>
        <dbReference type="Pfam" id="PF13086"/>
    </source>
</evidence>
<dbReference type="PANTHER" id="PTHR45418:SF1">
    <property type="entry name" value="CANCER_TESTIS ANTIGEN 55"/>
    <property type="match status" value="1"/>
</dbReference>
<dbReference type="GO" id="GO:0031047">
    <property type="term" value="P:regulatory ncRNA-mediated gene silencing"/>
    <property type="evidence" value="ECO:0007669"/>
    <property type="project" value="UniProtKB-KW"/>
</dbReference>
<evidence type="ECO:0000259" key="16">
    <source>
        <dbReference type="Pfam" id="PF21635"/>
    </source>
</evidence>
<evidence type="ECO:0000256" key="2">
    <source>
        <dbReference type="ARBA" id="ARBA00005601"/>
    </source>
</evidence>
<feature type="compositionally biased region" description="Basic and acidic residues" evidence="12">
    <location>
        <begin position="1176"/>
        <end position="1185"/>
    </location>
</feature>
<feature type="domain" description="DNA2/NAM7 helicase helicase" evidence="13">
    <location>
        <begin position="1255"/>
        <end position="1353"/>
    </location>
</feature>
<feature type="compositionally biased region" description="Polar residues" evidence="12">
    <location>
        <begin position="703"/>
        <end position="719"/>
    </location>
</feature>
<dbReference type="EC" id="3.6.4.13" evidence="3"/>
<keyword evidence="4" id="KW-0963">Cytoplasm</keyword>
<dbReference type="FunFam" id="3.40.50.300:FF:000608">
    <property type="entry name" value="Mov10 RISC complex RNA helicase"/>
    <property type="match status" value="1"/>
</dbReference>
<keyword evidence="9" id="KW-0694">RNA-binding</keyword>
<evidence type="ECO:0000256" key="9">
    <source>
        <dbReference type="ARBA" id="ARBA00022884"/>
    </source>
</evidence>
<evidence type="ECO:0000256" key="4">
    <source>
        <dbReference type="ARBA" id="ARBA00022490"/>
    </source>
</evidence>
<dbReference type="InterPro" id="IPR049080">
    <property type="entry name" value="MOV-10-like_beta-barrel"/>
</dbReference>
<keyword evidence="10" id="KW-0943">RNA-mediated gene silencing</keyword>
<keyword evidence="7" id="KW-0347">Helicase</keyword>
<feature type="compositionally biased region" description="Low complexity" evidence="12">
    <location>
        <begin position="878"/>
        <end position="889"/>
    </location>
</feature>
<dbReference type="EMBL" id="JARKIK010000086">
    <property type="protein sequence ID" value="KAK8724310.1"/>
    <property type="molecule type" value="Genomic_DNA"/>
</dbReference>
<dbReference type="Proteomes" id="UP001445076">
    <property type="component" value="Unassembled WGS sequence"/>
</dbReference>
<feature type="domain" description="DNA2/NAM7 helicase helicase" evidence="13">
    <location>
        <begin position="1367"/>
        <end position="1435"/>
    </location>
</feature>
<dbReference type="SUPFAM" id="SSF52540">
    <property type="entry name" value="P-loop containing nucleoside triphosphate hydrolases"/>
    <property type="match status" value="1"/>
</dbReference>
<sequence length="1692" mass="188885">MITLVQKAVGYFVGADDTDTEWNGADRPRLEDFVSVSHSTLETCTFEGVITSVTNSCVVINNDIYCDTSKFPPSEKVCINKYVSGVANRATKHEAWRAVEVQLLQERWDADGDMKLESHKNYVKVKSQNNGKSKSTSLNSSGNIPCRYLEQGITGVLKQDVLHSHKISHHGQQKLIGKVTGICAATVTLNNDTSFNISATNCTWDIVEGDWIICDVGSTSSVQDCEEAEPEGCIQVLACKPLRKKRVRGEVTHCFTTFCVINQEIYCTRAVAESAALKVGDLVMVEAVESHQRNFCWRALEVNTDMMSASTQELKSCMIARHLLDFPKHTMSGGENKTINILDNKENIVITQSLRFPSVVLGSQSYIGAFIRNTGTKSKTLKRIYFVTPTQECVFSVVFCSAGGLIDGTPVTIDRDMGINIRFECTGKLLGIIKQLCIFDFGTFHIGRYVSAAIEDHNMKCLVPVTPYTPRQNFRNSSQFQSSNREIIKGERPFKTSSFLPVSLPMALVPQQLWQAVTSNADVLDVAPSLSQPLTPDNHKEKLSVLLHLEEIEMTIQIRQFDMARTNFSPHGEYLSLTVPGLAEKRPSLMIGDTVIASSPCDSGDVEYEGYIHEVLHTQVLLKFHPTFHSEYHGEDYSVRFNFNRTPLRRCHLALDFTMKQLGPDILFPSKLKIQLPQVCYIDPEVPTSASSAKKTPHRVAATSYNSNTQVSRSESNETGIGAEVSVKHRSKIGTGTVKTDYHSNEFTTKNKLPCDLLVGSNSVNNTMSDVLEIQKNDASQKLAFDVSEEADRDLIWEKSNNIKKTRFIMKGELRELSQLLNEQQNGVNYYTKKELQKFKNTENCNDRSNFLEHFCKQESSPQSSRIPVVTRLFGVPSSGSSSNSSMCCSDDESRGSVNSSVDNTVASASDNLSASAGLEKDAFHFKKVEKIKLKNNSTSSRNAIDSESKTSLNSEACFISNKPKFCSLPTVTVVETPFSSSKEMEILKGEQSKLKATPLMEHSHRAESVSQVTIPLHKVNGIPKDASSGKKILFLPRPLELHYHRIARLMKEGGDCKNNQTCRPTVPEEKVVMTDQITKLRKEVKCLTNQTCRPSLTEEKVLRTDHVASLMKEGEDCKKNQTFRPKLPQEKVLTTNRIAALMTGGQICKNQTYRPTLPEELRTDHENPCSANDKQCPRKSDVGRSHVPLSNHLNELKPTVYCEPHHGEQNHESYGSAKEENCYIVPVLPVFTMRNKGVKNLAKLPLLKWFNDSLNVEQKLAVRRVLDGTTRPLPYIIFGPPGTGKTVTLVETALQILTMMQHTRLLIITPSNSASDLVMERLLTYGHLSKMDLVRLNAYQRLEDTIPDTIRPYCCSGDQLSVRVHQRIIVTTATTAGVMYTLGLHNGHFSHVLVDEAGQLTEPECLVALGLVNCSSGQVVLAGDPEQLGPVVQSSLAKRYGLQHSLLQRLCYSVLYQPQEIKSSGWVYQPCLVTQLVKNYRSHPDIFHVPSRLFYHNTLQACADTKMTEQLLKWNKLPSSSCPLLFHGVIGNNLQEGDSPSWFNAAEAFQVVRYTKSLIIFGVKPQDIGIITPYRKQVEKIRKLLTTFGIIENVKVGCVEEFQGQERSVIIISTVRSSTDLIEVDVRHNLGFVKCPKRFNVAVTRAQALLVVVGNPLLLSLDNSWHTLIKFCLEKGAYRGPELDVTEDDNV</sequence>
<dbReference type="InterPro" id="IPR047187">
    <property type="entry name" value="SF1_C_Upf1"/>
</dbReference>
<dbReference type="Pfam" id="PF13087">
    <property type="entry name" value="AAA_12"/>
    <property type="match status" value="1"/>
</dbReference>
<dbReference type="InterPro" id="IPR049079">
    <property type="entry name" value="Mov-10_helical"/>
</dbReference>
<feature type="region of interest" description="Disordered" evidence="12">
    <location>
        <begin position="1162"/>
        <end position="1190"/>
    </location>
</feature>
<dbReference type="GO" id="GO:0036464">
    <property type="term" value="C:cytoplasmic ribonucleoprotein granule"/>
    <property type="evidence" value="ECO:0007669"/>
    <property type="project" value="UniProtKB-SubCell"/>
</dbReference>
<evidence type="ECO:0000259" key="14">
    <source>
        <dbReference type="Pfam" id="PF13087"/>
    </source>
</evidence>
<dbReference type="GO" id="GO:0016787">
    <property type="term" value="F:hydrolase activity"/>
    <property type="evidence" value="ECO:0007669"/>
    <property type="project" value="UniProtKB-KW"/>
</dbReference>
<feature type="domain" description="DNA2/NAM7 helicase-like C-terminal" evidence="14">
    <location>
        <begin position="1463"/>
        <end position="1656"/>
    </location>
</feature>
<evidence type="ECO:0000256" key="8">
    <source>
        <dbReference type="ARBA" id="ARBA00022840"/>
    </source>
</evidence>
<evidence type="ECO:0000256" key="12">
    <source>
        <dbReference type="SAM" id="MobiDB-lite"/>
    </source>
</evidence>
<reference evidence="17" key="2">
    <citation type="submission" date="2024-01" db="EMBL/GenBank/DDBJ databases">
        <authorList>
            <person name="He J."/>
            <person name="Wang M."/>
            <person name="Zheng J."/>
            <person name="Liu Z."/>
        </authorList>
    </citation>
    <scope>NUCLEOTIDE SEQUENCE</scope>
    <source>
        <strain evidence="17">ZL_2023a</strain>
        <tissue evidence="17">Muscle</tissue>
    </source>
</reference>
<feature type="domain" description="Helicase MOV-10-like beta-barrel" evidence="15">
    <location>
        <begin position="566"/>
        <end position="641"/>
    </location>
</feature>
<dbReference type="Pfam" id="PF13086">
    <property type="entry name" value="AAA_11"/>
    <property type="match status" value="2"/>
</dbReference>
<feature type="region of interest" description="Disordered" evidence="12">
    <location>
        <begin position="877"/>
        <end position="902"/>
    </location>
</feature>
<dbReference type="EMBL" id="JARKIK010000086">
    <property type="protein sequence ID" value="KAK8724314.1"/>
    <property type="molecule type" value="Genomic_DNA"/>
</dbReference>
<comment type="similarity">
    <text evidence="2">Belongs to the DNA2/NAM7 helicase family. SDE3 subfamily.</text>
</comment>
<accession>A0AAW0W5A5</accession>
<evidence type="ECO:0000256" key="11">
    <source>
        <dbReference type="ARBA" id="ARBA00047984"/>
    </source>
</evidence>
<proteinExistence type="inferred from homology"/>
<evidence type="ECO:0000256" key="3">
    <source>
        <dbReference type="ARBA" id="ARBA00012552"/>
    </source>
</evidence>
<feature type="domain" description="Helicase MOV-10 helical" evidence="16">
    <location>
        <begin position="515"/>
        <end position="560"/>
    </location>
</feature>
<evidence type="ECO:0000256" key="10">
    <source>
        <dbReference type="ARBA" id="ARBA00023158"/>
    </source>
</evidence>